<dbReference type="Gramene" id="TKW17389">
    <property type="protein sequence ID" value="TKW17389"/>
    <property type="gene ID" value="SEVIR_5G363150v2"/>
</dbReference>
<evidence type="ECO:0000313" key="2">
    <source>
        <dbReference type="EMBL" id="TKW17389.1"/>
    </source>
</evidence>
<reference evidence="2" key="1">
    <citation type="submission" date="2019-03" db="EMBL/GenBank/DDBJ databases">
        <title>WGS assembly of Setaria viridis.</title>
        <authorList>
            <person name="Huang P."/>
            <person name="Jenkins J."/>
            <person name="Grimwood J."/>
            <person name="Barry K."/>
            <person name="Healey A."/>
            <person name="Mamidi S."/>
            <person name="Sreedasyam A."/>
            <person name="Shu S."/>
            <person name="Feldman M."/>
            <person name="Wu J."/>
            <person name="Yu Y."/>
            <person name="Chen C."/>
            <person name="Johnson J."/>
            <person name="Rokhsar D."/>
            <person name="Baxter I."/>
            <person name="Schmutz J."/>
            <person name="Brutnell T."/>
            <person name="Kellogg E."/>
        </authorList>
    </citation>
    <scope>NUCLEOTIDE SEQUENCE [LARGE SCALE GENOMIC DNA]</scope>
</reference>
<evidence type="ECO:0000256" key="1">
    <source>
        <dbReference type="SAM" id="MobiDB-lite"/>
    </source>
</evidence>
<dbReference type="EMBL" id="CM016556">
    <property type="protein sequence ID" value="TKW17389.1"/>
    <property type="molecule type" value="Genomic_DNA"/>
</dbReference>
<keyword evidence="3" id="KW-1185">Reference proteome</keyword>
<dbReference type="AlphaFoldDB" id="A0A4U6UTK8"/>
<feature type="region of interest" description="Disordered" evidence="1">
    <location>
        <begin position="45"/>
        <end position="82"/>
    </location>
</feature>
<gene>
    <name evidence="2" type="ORF">SEVIR_5G363150v2</name>
</gene>
<organism evidence="2 3">
    <name type="scientific">Setaria viridis</name>
    <name type="common">Green bristlegrass</name>
    <name type="synonym">Setaria italica subsp. viridis</name>
    <dbReference type="NCBI Taxonomy" id="4556"/>
    <lineage>
        <taxon>Eukaryota</taxon>
        <taxon>Viridiplantae</taxon>
        <taxon>Streptophyta</taxon>
        <taxon>Embryophyta</taxon>
        <taxon>Tracheophyta</taxon>
        <taxon>Spermatophyta</taxon>
        <taxon>Magnoliopsida</taxon>
        <taxon>Liliopsida</taxon>
        <taxon>Poales</taxon>
        <taxon>Poaceae</taxon>
        <taxon>PACMAD clade</taxon>
        <taxon>Panicoideae</taxon>
        <taxon>Panicodae</taxon>
        <taxon>Paniceae</taxon>
        <taxon>Cenchrinae</taxon>
        <taxon>Setaria</taxon>
    </lineage>
</organism>
<evidence type="ECO:0000313" key="3">
    <source>
        <dbReference type="Proteomes" id="UP000298652"/>
    </source>
</evidence>
<accession>A0A4U6UTK8</accession>
<protein>
    <submittedName>
        <fullName evidence="2">Uncharacterized protein</fullName>
    </submittedName>
</protein>
<name>A0A4U6UTK8_SETVI</name>
<dbReference type="Proteomes" id="UP000298652">
    <property type="component" value="Chromosome 5"/>
</dbReference>
<feature type="compositionally biased region" description="Low complexity" evidence="1">
    <location>
        <begin position="1"/>
        <end position="12"/>
    </location>
</feature>
<feature type="region of interest" description="Disordered" evidence="1">
    <location>
        <begin position="1"/>
        <end position="20"/>
    </location>
</feature>
<proteinExistence type="predicted"/>
<sequence>MVPSSSYMSGSARSRREFESSRFLTIQRSPALPPELRRRRELLLGRHTSRLSSRRGARDVVGATRSRVGAPSSASGARTPPA</sequence>